<sequence length="155" mass="17044">MKQIIRSFALGLLTAGIIMLGTFYFAGGSQADADDIATDDMIKHIKQEGYHVLTESEYIDASVKSDNDSNADKQDQDGDAKDKSKDDAKTYTLKVTSGTATSEISEELEEHGIIENAQKFSDYLEDEGYSEQIQLGKSNLSGDMDRKKIAETLTD</sequence>
<feature type="compositionally biased region" description="Basic and acidic residues" evidence="1">
    <location>
        <begin position="63"/>
        <end position="87"/>
    </location>
</feature>
<reference evidence="3" key="1">
    <citation type="journal article" date="2019" name="Int. J. Syst. Evol. Microbiol.">
        <title>The Global Catalogue of Microorganisms (GCM) 10K type strain sequencing project: providing services to taxonomists for standard genome sequencing and annotation.</title>
        <authorList>
            <consortium name="The Broad Institute Genomics Platform"/>
            <consortium name="The Broad Institute Genome Sequencing Center for Infectious Disease"/>
            <person name="Wu L."/>
            <person name="Ma J."/>
        </authorList>
    </citation>
    <scope>NUCLEOTIDE SEQUENCE [LARGE SCALE GENOMIC DNA]</scope>
    <source>
        <strain evidence="3">JCM 30234</strain>
    </source>
</reference>
<gene>
    <name evidence="2" type="ORF">ACFQU8_12930</name>
</gene>
<keyword evidence="3" id="KW-1185">Reference proteome</keyword>
<feature type="region of interest" description="Disordered" evidence="1">
    <location>
        <begin position="134"/>
        <end position="155"/>
    </location>
</feature>
<dbReference type="Gene3D" id="3.30.1490.480">
    <property type="entry name" value="Endolytic murein transglycosylase"/>
    <property type="match status" value="1"/>
</dbReference>
<evidence type="ECO:0000256" key="1">
    <source>
        <dbReference type="SAM" id="MobiDB-lite"/>
    </source>
</evidence>
<evidence type="ECO:0008006" key="4">
    <source>
        <dbReference type="Google" id="ProtNLM"/>
    </source>
</evidence>
<protein>
    <recommendedName>
        <fullName evidence="4">YceG-like family protein</fullName>
    </recommendedName>
</protein>
<proteinExistence type="predicted"/>
<evidence type="ECO:0000313" key="3">
    <source>
        <dbReference type="Proteomes" id="UP001596620"/>
    </source>
</evidence>
<dbReference type="EMBL" id="JBHTGR010000057">
    <property type="protein sequence ID" value="MFC7748088.1"/>
    <property type="molecule type" value="Genomic_DNA"/>
</dbReference>
<organism evidence="2 3">
    <name type="scientific">Lentibacillus kimchii</name>
    <dbReference type="NCBI Taxonomy" id="1542911"/>
    <lineage>
        <taxon>Bacteria</taxon>
        <taxon>Bacillati</taxon>
        <taxon>Bacillota</taxon>
        <taxon>Bacilli</taxon>
        <taxon>Bacillales</taxon>
        <taxon>Bacillaceae</taxon>
        <taxon>Lentibacillus</taxon>
    </lineage>
</organism>
<feature type="region of interest" description="Disordered" evidence="1">
    <location>
        <begin position="61"/>
        <end position="87"/>
    </location>
</feature>
<accession>A0ABW2UXT4</accession>
<feature type="compositionally biased region" description="Basic and acidic residues" evidence="1">
    <location>
        <begin position="143"/>
        <end position="155"/>
    </location>
</feature>
<evidence type="ECO:0000313" key="2">
    <source>
        <dbReference type="EMBL" id="MFC7748088.1"/>
    </source>
</evidence>
<dbReference type="RefSeq" id="WP_382361006.1">
    <property type="nucleotide sequence ID" value="NZ_JBHTGR010000057.1"/>
</dbReference>
<name>A0ABW2UXT4_9BACI</name>
<dbReference type="Proteomes" id="UP001596620">
    <property type="component" value="Unassembled WGS sequence"/>
</dbReference>
<comment type="caution">
    <text evidence="2">The sequence shown here is derived from an EMBL/GenBank/DDBJ whole genome shotgun (WGS) entry which is preliminary data.</text>
</comment>